<evidence type="ECO:0008006" key="3">
    <source>
        <dbReference type="Google" id="ProtNLM"/>
    </source>
</evidence>
<dbReference type="RefSeq" id="WP_214056681.1">
    <property type="nucleotide sequence ID" value="NZ_BAAAHS010000053.1"/>
</dbReference>
<gene>
    <name evidence="1" type="ORF">ENKNEFLB_03700</name>
</gene>
<name>A0ABX8EMG8_9ACTN</name>
<dbReference type="CDD" id="cd00085">
    <property type="entry name" value="HNHc"/>
    <property type="match status" value="1"/>
</dbReference>
<accession>A0ABX8EMG8</accession>
<evidence type="ECO:0000313" key="1">
    <source>
        <dbReference type="EMBL" id="QVT81292.1"/>
    </source>
</evidence>
<reference evidence="1 2" key="1">
    <citation type="submission" date="2021-05" db="EMBL/GenBank/DDBJ databases">
        <title>Complete genome of Nocardioides aquaticus KCTC 9944T isolated from meromictic and hypersaline Ekho Lake, Antarctica.</title>
        <authorList>
            <person name="Hwang K."/>
            <person name="Kim K.M."/>
            <person name="Choe H."/>
        </authorList>
    </citation>
    <scope>NUCLEOTIDE SEQUENCE [LARGE SCALE GENOMIC DNA]</scope>
    <source>
        <strain evidence="1 2">KCTC 9944</strain>
    </source>
</reference>
<dbReference type="EMBL" id="CP075371">
    <property type="protein sequence ID" value="QVT81292.1"/>
    <property type="molecule type" value="Genomic_DNA"/>
</dbReference>
<dbReference type="InterPro" id="IPR003615">
    <property type="entry name" value="HNH_nuc"/>
</dbReference>
<sequence>MEIETDRAGFPAVLADLDDDWLLDLAEESEVASREAERRRLRLTAHWCRRRVVAADPDTGAPSGGDPAERWRLDPDEAVGGDGCPALEPFSAEPLGTAFSMSTSAALQVMHDVQDLVHRLPLAWARVESLEVPAWRARRLAQATHGLNAAAAAAVDQAVSPRLHRIGAVLIDRAVGQAAAEHDPAAQAAREELARRGWDVRVGPEVGPGGTYDGSSWLEAHGDTDDLNRFYELVGDVAADLASEALGAPGAAGPATTAAEDLGVRRARALGRITDLVRGTVQTGDPAAPVTTTPPARTRRREARVYVHLAPDPDDPRPPAEQVAAVERLGALTLARLGPWLQHSVVTVVGILDLTATSSDRPDLVTDAHDPSPQLRELVVLRDRHCVFPWCTVDSRDCDLDHVTPYVPPEKGGPPGQTCPEALAPLCRRHHRVKTARAWSYRRERDGTYTWTDPHHGTHRVDPRAR</sequence>
<dbReference type="Proteomes" id="UP000679307">
    <property type="component" value="Chromosome"/>
</dbReference>
<proteinExistence type="predicted"/>
<keyword evidence="2" id="KW-1185">Reference proteome</keyword>
<evidence type="ECO:0000313" key="2">
    <source>
        <dbReference type="Proteomes" id="UP000679307"/>
    </source>
</evidence>
<organism evidence="1 2">
    <name type="scientific">Nocardioides aquaticus</name>
    <dbReference type="NCBI Taxonomy" id="160826"/>
    <lineage>
        <taxon>Bacteria</taxon>
        <taxon>Bacillati</taxon>
        <taxon>Actinomycetota</taxon>
        <taxon>Actinomycetes</taxon>
        <taxon>Propionibacteriales</taxon>
        <taxon>Nocardioidaceae</taxon>
        <taxon>Nocardioides</taxon>
    </lineage>
</organism>
<protein>
    <recommendedName>
        <fullName evidence="3">HNH endonuclease</fullName>
    </recommendedName>
</protein>